<evidence type="ECO:0000313" key="2">
    <source>
        <dbReference type="EMBL" id="MBE6061847.1"/>
    </source>
</evidence>
<accession>A0A927W780</accession>
<sequence length="371" mass="42886">MISNEKKVKCDFRGRRGRLISLEDRKLILSLIREASQNGARLIQACETIGISKRTYERWCKGDETSEDKRKDAIRPEPKNKLSKEEYQSVLNIVTKSEFADLPPSQIVPALADRGIYIASESTFYRILRKENMQHHRGSAKAPERVNLPTTHIAYGPNQVWTWDITWLNTYTRGIYFKLYMIIDIYSRKIVGWEVWNEENGDLASKLVERALISEKAVGKALVLHSDNGAPMKSFTLKSKLEFLGVLSSYSRPRVSNDNPFSEAQFKTLKYRPGYPQEGFKNIEDAREWVDAFVDWYNNKHYHSGLNFLTPSSKHSGKDEEIMAHRRKVYNTARERHPQRFNKGIRNWTSPSAVALNPTEDIKDKLKNTAI</sequence>
<dbReference type="EMBL" id="SVCM01000204">
    <property type="protein sequence ID" value="MBE6061847.1"/>
    <property type="molecule type" value="Genomic_DNA"/>
</dbReference>
<dbReference type="PROSITE" id="PS50994">
    <property type="entry name" value="INTEGRASE"/>
    <property type="match status" value="1"/>
</dbReference>
<gene>
    <name evidence="2" type="ORF">E7215_17035</name>
</gene>
<protein>
    <submittedName>
        <fullName evidence="2">IS3 family transposase</fullName>
    </submittedName>
</protein>
<dbReference type="InterPro" id="IPR001584">
    <property type="entry name" value="Integrase_cat-core"/>
</dbReference>
<dbReference type="PANTHER" id="PTHR46889">
    <property type="entry name" value="TRANSPOSASE INSF FOR INSERTION SEQUENCE IS3B-RELATED"/>
    <property type="match status" value="1"/>
</dbReference>
<dbReference type="Gene3D" id="3.30.420.10">
    <property type="entry name" value="Ribonuclease H-like superfamily/Ribonuclease H"/>
    <property type="match status" value="1"/>
</dbReference>
<feature type="domain" description="Integrase catalytic" evidence="1">
    <location>
        <begin position="153"/>
        <end position="319"/>
    </location>
</feature>
<dbReference type="GO" id="GO:0003676">
    <property type="term" value="F:nucleic acid binding"/>
    <property type="evidence" value="ECO:0007669"/>
    <property type="project" value="InterPro"/>
</dbReference>
<comment type="caution">
    <text evidence="2">The sequence shown here is derived from an EMBL/GenBank/DDBJ whole genome shotgun (WGS) entry which is preliminary data.</text>
</comment>
<dbReference type="InterPro" id="IPR050900">
    <property type="entry name" value="Transposase_IS3/IS150/IS904"/>
</dbReference>
<dbReference type="NCBIfam" id="NF033516">
    <property type="entry name" value="transpos_IS3"/>
    <property type="match status" value="1"/>
</dbReference>
<organism evidence="2 3">
    <name type="scientific">Clostridium sulfidigenes</name>
    <dbReference type="NCBI Taxonomy" id="318464"/>
    <lineage>
        <taxon>Bacteria</taxon>
        <taxon>Bacillati</taxon>
        <taxon>Bacillota</taxon>
        <taxon>Clostridia</taxon>
        <taxon>Eubacteriales</taxon>
        <taxon>Clostridiaceae</taxon>
        <taxon>Clostridium</taxon>
    </lineage>
</organism>
<dbReference type="PANTHER" id="PTHR46889:SF5">
    <property type="entry name" value="INTEGRASE PROTEIN"/>
    <property type="match status" value="1"/>
</dbReference>
<dbReference type="AlphaFoldDB" id="A0A927W780"/>
<reference evidence="2" key="1">
    <citation type="submission" date="2019-04" db="EMBL/GenBank/DDBJ databases">
        <title>Evolution of Biomass-Degrading Anaerobic Consortia Revealed by Metagenomics.</title>
        <authorList>
            <person name="Peng X."/>
        </authorList>
    </citation>
    <scope>NUCLEOTIDE SEQUENCE</scope>
    <source>
        <strain evidence="2">SIG254</strain>
    </source>
</reference>
<name>A0A927W780_9CLOT</name>
<evidence type="ECO:0000313" key="3">
    <source>
        <dbReference type="Proteomes" id="UP000768462"/>
    </source>
</evidence>
<dbReference type="SUPFAM" id="SSF53098">
    <property type="entry name" value="Ribonuclease H-like"/>
    <property type="match status" value="1"/>
</dbReference>
<dbReference type="Proteomes" id="UP000768462">
    <property type="component" value="Unassembled WGS sequence"/>
</dbReference>
<dbReference type="InterPro" id="IPR048020">
    <property type="entry name" value="Transpos_IS3"/>
</dbReference>
<dbReference type="Pfam" id="PF00665">
    <property type="entry name" value="rve"/>
    <property type="match status" value="1"/>
</dbReference>
<evidence type="ECO:0000259" key="1">
    <source>
        <dbReference type="PROSITE" id="PS50994"/>
    </source>
</evidence>
<dbReference type="InterPro" id="IPR012337">
    <property type="entry name" value="RNaseH-like_sf"/>
</dbReference>
<dbReference type="GO" id="GO:0015074">
    <property type="term" value="P:DNA integration"/>
    <property type="evidence" value="ECO:0007669"/>
    <property type="project" value="InterPro"/>
</dbReference>
<dbReference type="InterPro" id="IPR036397">
    <property type="entry name" value="RNaseH_sf"/>
</dbReference>
<proteinExistence type="predicted"/>